<proteinExistence type="inferred from homology"/>
<dbReference type="PANTHER" id="PTHR42894:SF1">
    <property type="entry name" value="N-(5'-PHOSPHORIBOSYL)ANTHRANILATE ISOMERASE"/>
    <property type="match status" value="1"/>
</dbReference>
<evidence type="ECO:0000256" key="6">
    <source>
        <dbReference type="ARBA" id="ARBA00022822"/>
    </source>
</evidence>
<keyword evidence="8 9" id="KW-0413">Isomerase</keyword>
<dbReference type="EC" id="5.3.1.24" evidence="3 9"/>
<dbReference type="AlphaFoldDB" id="A0A9X1KW41"/>
<evidence type="ECO:0000313" key="12">
    <source>
        <dbReference type="Proteomes" id="UP001139409"/>
    </source>
</evidence>
<evidence type="ECO:0000256" key="5">
    <source>
        <dbReference type="ARBA" id="ARBA00022605"/>
    </source>
</evidence>
<dbReference type="EMBL" id="JAIXNE010000001">
    <property type="protein sequence ID" value="MCA6073579.1"/>
    <property type="molecule type" value="Genomic_DNA"/>
</dbReference>
<dbReference type="Pfam" id="PF00697">
    <property type="entry name" value="PRAI"/>
    <property type="match status" value="1"/>
</dbReference>
<keyword evidence="7 9" id="KW-0057">Aromatic amino acid biosynthesis</keyword>
<evidence type="ECO:0000256" key="8">
    <source>
        <dbReference type="ARBA" id="ARBA00023235"/>
    </source>
</evidence>
<comment type="pathway">
    <text evidence="2 9">Amino-acid biosynthesis; L-tryptophan biosynthesis; L-tryptophan from chorismate: step 3/5.</text>
</comment>
<comment type="caution">
    <text evidence="11">The sequence shown here is derived from an EMBL/GenBank/DDBJ whole genome shotgun (WGS) entry which is preliminary data.</text>
</comment>
<evidence type="ECO:0000259" key="10">
    <source>
        <dbReference type="Pfam" id="PF00697"/>
    </source>
</evidence>
<keyword evidence="12" id="KW-1185">Reference proteome</keyword>
<name>A0A9X1KW41_9BACT</name>
<dbReference type="Gene3D" id="3.20.20.70">
    <property type="entry name" value="Aldolase class I"/>
    <property type="match status" value="1"/>
</dbReference>
<comment type="catalytic activity">
    <reaction evidence="1 9">
        <text>N-(5-phospho-beta-D-ribosyl)anthranilate = 1-(2-carboxyphenylamino)-1-deoxy-D-ribulose 5-phosphate</text>
        <dbReference type="Rhea" id="RHEA:21540"/>
        <dbReference type="ChEBI" id="CHEBI:18277"/>
        <dbReference type="ChEBI" id="CHEBI:58613"/>
        <dbReference type="EC" id="5.3.1.24"/>
    </reaction>
</comment>
<comment type="similarity">
    <text evidence="9">Belongs to the TrpF family.</text>
</comment>
<evidence type="ECO:0000313" key="11">
    <source>
        <dbReference type="EMBL" id="MCA6073579.1"/>
    </source>
</evidence>
<reference evidence="11" key="1">
    <citation type="submission" date="2021-09" db="EMBL/GenBank/DDBJ databases">
        <title>Fulvivirga sp. isolated from coastal sediment.</title>
        <authorList>
            <person name="Yu H."/>
        </authorList>
    </citation>
    <scope>NUCLEOTIDE SEQUENCE</scope>
    <source>
        <strain evidence="11">1062</strain>
    </source>
</reference>
<dbReference type="PANTHER" id="PTHR42894">
    <property type="entry name" value="N-(5'-PHOSPHORIBOSYL)ANTHRANILATE ISOMERASE"/>
    <property type="match status" value="1"/>
</dbReference>
<evidence type="ECO:0000256" key="4">
    <source>
        <dbReference type="ARBA" id="ARBA00022272"/>
    </source>
</evidence>
<dbReference type="GO" id="GO:0000162">
    <property type="term" value="P:L-tryptophan biosynthetic process"/>
    <property type="evidence" value="ECO:0007669"/>
    <property type="project" value="UniProtKB-UniRule"/>
</dbReference>
<gene>
    <name evidence="9" type="primary">trpF</name>
    <name evidence="11" type="ORF">LDX50_01810</name>
</gene>
<keyword evidence="5 9" id="KW-0028">Amino-acid biosynthesis</keyword>
<dbReference type="Proteomes" id="UP001139409">
    <property type="component" value="Unassembled WGS sequence"/>
</dbReference>
<dbReference type="InterPro" id="IPR013785">
    <property type="entry name" value="Aldolase_TIM"/>
</dbReference>
<protein>
    <recommendedName>
        <fullName evidence="4 9">N-(5'-phosphoribosyl)anthranilate isomerase</fullName>
        <shortName evidence="9">PRAI</shortName>
        <ecNumber evidence="3 9">5.3.1.24</ecNumber>
    </recommendedName>
</protein>
<evidence type="ECO:0000256" key="1">
    <source>
        <dbReference type="ARBA" id="ARBA00001164"/>
    </source>
</evidence>
<organism evidence="11 12">
    <name type="scientific">Fulvivirga sedimenti</name>
    <dbReference type="NCBI Taxonomy" id="2879465"/>
    <lineage>
        <taxon>Bacteria</taxon>
        <taxon>Pseudomonadati</taxon>
        <taxon>Bacteroidota</taxon>
        <taxon>Cytophagia</taxon>
        <taxon>Cytophagales</taxon>
        <taxon>Fulvivirgaceae</taxon>
        <taxon>Fulvivirga</taxon>
    </lineage>
</organism>
<evidence type="ECO:0000256" key="3">
    <source>
        <dbReference type="ARBA" id="ARBA00012572"/>
    </source>
</evidence>
<dbReference type="SUPFAM" id="SSF51366">
    <property type="entry name" value="Ribulose-phoshate binding barrel"/>
    <property type="match status" value="1"/>
</dbReference>
<keyword evidence="6 9" id="KW-0822">Tryptophan biosynthesis</keyword>
<evidence type="ECO:0000256" key="2">
    <source>
        <dbReference type="ARBA" id="ARBA00004664"/>
    </source>
</evidence>
<dbReference type="GO" id="GO:0004640">
    <property type="term" value="F:phosphoribosylanthranilate isomerase activity"/>
    <property type="evidence" value="ECO:0007669"/>
    <property type="project" value="UniProtKB-UniRule"/>
</dbReference>
<sequence length="212" mass="24081">MPNHNRLYWKVCGMKDAVNVKEVAALRPDFMGFIFFKKSPRYMVETLEPADLDSLDESTRRVGVFVDPSLEEVEQNARLYSLDLIQLHGDETAEFIAELKTAGFNIIKVVAGNRMPEPGYMKEIEPLIEYWLLDTRTDLHGGTGIKFDRKVLNDFDFEKPVLLSGGLDQEEVRKIRAEEHPAVVGVDVNSRMEDAPGLKNLNKLKELIACLN</sequence>
<dbReference type="CDD" id="cd00405">
    <property type="entry name" value="PRAI"/>
    <property type="match status" value="1"/>
</dbReference>
<dbReference type="InterPro" id="IPR044643">
    <property type="entry name" value="TrpF_fam"/>
</dbReference>
<evidence type="ECO:0000256" key="7">
    <source>
        <dbReference type="ARBA" id="ARBA00023141"/>
    </source>
</evidence>
<accession>A0A9X1KW41</accession>
<dbReference type="InterPro" id="IPR001240">
    <property type="entry name" value="PRAI_dom"/>
</dbReference>
<evidence type="ECO:0000256" key="9">
    <source>
        <dbReference type="HAMAP-Rule" id="MF_00135"/>
    </source>
</evidence>
<dbReference type="RefSeq" id="WP_225696694.1">
    <property type="nucleotide sequence ID" value="NZ_JAIXNE010000001.1"/>
</dbReference>
<dbReference type="HAMAP" id="MF_00135">
    <property type="entry name" value="PRAI"/>
    <property type="match status" value="1"/>
</dbReference>
<dbReference type="InterPro" id="IPR011060">
    <property type="entry name" value="RibuloseP-bd_barrel"/>
</dbReference>
<feature type="domain" description="N-(5'phosphoribosyl) anthranilate isomerase (PRAI)" evidence="10">
    <location>
        <begin position="10"/>
        <end position="208"/>
    </location>
</feature>